<dbReference type="Pfam" id="PF03109">
    <property type="entry name" value="ABC1"/>
    <property type="match status" value="1"/>
</dbReference>
<dbReference type="InterPro" id="IPR050154">
    <property type="entry name" value="UbiB_kinase"/>
</dbReference>
<evidence type="ECO:0000256" key="1">
    <source>
        <dbReference type="ARBA" id="ARBA00009670"/>
    </source>
</evidence>
<name>A0A812EUY5_9ARCH</name>
<dbReference type="AlphaFoldDB" id="A0A812EUY5"/>
<evidence type="ECO:0000313" key="4">
    <source>
        <dbReference type="EMBL" id="CAE6489931.1"/>
    </source>
</evidence>
<protein>
    <submittedName>
        <fullName evidence="4">Putative ABC1 family protein</fullName>
    </submittedName>
</protein>
<gene>
    <name evidence="4" type="ORF">NUZ5A_20682</name>
</gene>
<evidence type="ECO:0000313" key="5">
    <source>
        <dbReference type="Proteomes" id="UP000655759"/>
    </source>
</evidence>
<dbReference type="CDD" id="cd05121">
    <property type="entry name" value="ABC1_ADCK3-like"/>
    <property type="match status" value="1"/>
</dbReference>
<feature type="transmembrane region" description="Helical" evidence="2">
    <location>
        <begin position="497"/>
        <end position="515"/>
    </location>
</feature>
<keyword evidence="2" id="KW-0812">Transmembrane</keyword>
<accession>A0A812EUY5</accession>
<dbReference type="GO" id="GO:0004672">
    <property type="term" value="F:protein kinase activity"/>
    <property type="evidence" value="ECO:0007669"/>
    <property type="project" value="InterPro"/>
</dbReference>
<reference evidence="4" key="1">
    <citation type="submission" date="2021-02" db="EMBL/GenBank/DDBJ databases">
        <authorList>
            <person name="Han P."/>
        </authorList>
    </citation>
    <scope>NUCLEOTIDE SEQUENCE</scope>
    <source>
        <strain evidence="4">Candidatus Nitrosotenuis uzonensis 5A</strain>
    </source>
</reference>
<dbReference type="PROSITE" id="PS50011">
    <property type="entry name" value="PROTEIN_KINASE_DOM"/>
    <property type="match status" value="1"/>
</dbReference>
<evidence type="ECO:0000256" key="2">
    <source>
        <dbReference type="SAM" id="Phobius"/>
    </source>
</evidence>
<dbReference type="PANTHER" id="PTHR10566:SF113">
    <property type="entry name" value="PROTEIN ACTIVITY OF BC1 COMPLEX KINASE 7, CHLOROPLASTIC"/>
    <property type="match status" value="1"/>
</dbReference>
<comment type="caution">
    <text evidence="4">The sequence shown here is derived from an EMBL/GenBank/DDBJ whole genome shotgun (WGS) entry which is preliminary data.</text>
</comment>
<proteinExistence type="inferred from homology"/>
<dbReference type="GO" id="GO:0005524">
    <property type="term" value="F:ATP binding"/>
    <property type="evidence" value="ECO:0007669"/>
    <property type="project" value="InterPro"/>
</dbReference>
<dbReference type="SUPFAM" id="SSF56112">
    <property type="entry name" value="Protein kinase-like (PK-like)"/>
    <property type="match status" value="1"/>
</dbReference>
<dbReference type="InterPro" id="IPR004147">
    <property type="entry name" value="ABC1_dom"/>
</dbReference>
<dbReference type="InterPro" id="IPR011009">
    <property type="entry name" value="Kinase-like_dom_sf"/>
</dbReference>
<keyword evidence="2" id="KW-1133">Transmembrane helix</keyword>
<organism evidence="4 5">
    <name type="scientific">Candidatus Nitrosotenuis uzonensis</name>
    <dbReference type="NCBI Taxonomy" id="1407055"/>
    <lineage>
        <taxon>Archaea</taxon>
        <taxon>Nitrososphaerota</taxon>
        <taxon>Candidatus Nitrosotenuis</taxon>
    </lineage>
</organism>
<dbReference type="InterPro" id="IPR000719">
    <property type="entry name" value="Prot_kinase_dom"/>
</dbReference>
<feature type="domain" description="Protein kinase" evidence="3">
    <location>
        <begin position="114"/>
        <end position="485"/>
    </location>
</feature>
<dbReference type="EMBL" id="CAJNAQ010000002">
    <property type="protein sequence ID" value="CAE6489931.1"/>
    <property type="molecule type" value="Genomic_DNA"/>
</dbReference>
<evidence type="ECO:0000259" key="3">
    <source>
        <dbReference type="PROSITE" id="PS50011"/>
    </source>
</evidence>
<dbReference type="Gene3D" id="1.10.510.10">
    <property type="entry name" value="Transferase(Phosphotransferase) domain 1"/>
    <property type="match status" value="1"/>
</dbReference>
<comment type="similarity">
    <text evidence="1">Belongs to the protein kinase superfamily. ADCK protein kinase family.</text>
</comment>
<dbReference type="PANTHER" id="PTHR10566">
    <property type="entry name" value="CHAPERONE-ACTIVITY OF BC1 COMPLEX CABC1 -RELATED"/>
    <property type="match status" value="1"/>
</dbReference>
<sequence>MNISLIRTINVLVKLVPIILTLRKDRREWVRQEGKNIDHEKFQKHARKILNTFVSLGPVYIKLGQWLSSRADILPQPYLEELAKLQDDVPAAPFDQVKPIIENSLGPIGETFSSINTTAVSGASLGQVYLAKIKDQEVIVKVKRPGIEQLIQQDIKVLKKVIPFAIRFIDPNLRFSAQSMLAQFIETIHEELDYSIESSNLKKIRQNLRRHDNVIIPQVYDDYSSKDVLTMEYIPGIKITNIEDLDKKGIDRQKIVIDVHKVFFTMLLRDSIFHADPHPGNISISDDGSLILYDFGMVGKIDKETRMKLVRLYLALVEKDPARTVNAMNDLGMLTPDFNRSIIEQGIDLSIRTMHGRKPDEMEVKALMELANKTMAKFPFMLPKNLALYMRMSSIIEGIYKTHKVDFKFVKVLKGILEEEQLIKDAYIEEIKYSFTRFAKSLDATISIAPELKKFIEENRSLQLNAKPKNNTLLAGSILSSSIFIGSALLYSSNQTVAAAGMLGSLVIMGIFVIFRKY</sequence>
<keyword evidence="2" id="KW-0472">Membrane</keyword>
<dbReference type="Proteomes" id="UP000655759">
    <property type="component" value="Unassembled WGS sequence"/>
</dbReference>